<dbReference type="Gene3D" id="3.40.50.720">
    <property type="entry name" value="NAD(P)-binding Rossmann-like Domain"/>
    <property type="match status" value="1"/>
</dbReference>
<proteinExistence type="predicted"/>
<dbReference type="Pfam" id="PF08240">
    <property type="entry name" value="ADH_N"/>
    <property type="match status" value="1"/>
</dbReference>
<name>A0ABR3ABB3_9AGAR</name>
<reference evidence="2 3" key="1">
    <citation type="submission" date="2024-05" db="EMBL/GenBank/DDBJ databases">
        <title>A draft genome resource for the thread blight pathogen Marasmius tenuissimus strain MS-2.</title>
        <authorList>
            <person name="Yulfo-Soto G.E."/>
            <person name="Baruah I.K."/>
            <person name="Amoako-Attah I."/>
            <person name="Bukari Y."/>
            <person name="Meinhardt L.W."/>
            <person name="Bailey B.A."/>
            <person name="Cohen S.P."/>
        </authorList>
    </citation>
    <scope>NUCLEOTIDE SEQUENCE [LARGE SCALE GENOMIC DNA]</scope>
    <source>
        <strain evidence="2 3">MS-2</strain>
    </source>
</reference>
<dbReference type="InterPro" id="IPR011032">
    <property type="entry name" value="GroES-like_sf"/>
</dbReference>
<dbReference type="PANTHER" id="PTHR45348">
    <property type="entry name" value="HYPOTHETICAL OXIDOREDUCTASE (EUROFUNG)"/>
    <property type="match status" value="1"/>
</dbReference>
<gene>
    <name evidence="2" type="ORF">AAF712_002485</name>
</gene>
<dbReference type="PANTHER" id="PTHR45348:SF2">
    <property type="entry name" value="ZINC-TYPE ALCOHOL DEHYDROGENASE-LIKE PROTEIN C2E1P3.01"/>
    <property type="match status" value="1"/>
</dbReference>
<dbReference type="InterPro" id="IPR013149">
    <property type="entry name" value="ADH-like_C"/>
</dbReference>
<keyword evidence="3" id="KW-1185">Reference proteome</keyword>
<dbReference type="InterPro" id="IPR013154">
    <property type="entry name" value="ADH-like_N"/>
</dbReference>
<dbReference type="InterPro" id="IPR036291">
    <property type="entry name" value="NAD(P)-bd_dom_sf"/>
</dbReference>
<sequence length="341" mass="35569">MASQKVLYLEAKQGAFTVGTRDIQKPGPGELLVKVKASGVNPVEWKIQTLGIILEKYPAILGADVAGDVEAIGEGVQGFSVGDKVVLQTNFADNDYAGYQQFTKVPAEIVAKIPDNISYTQAASIPSGLATASIGLLSSGGAGLNPSFDKSVQSTGPAVVIGGSSTVGAFAIQVLKFSGFSPIITYASGHHADYLKSLGATHVVDRKTVAVADLPSEVKKIANGPVKTVFDAVSGPDTQEAGYETLAEGGGIVVVLSKSIKNVVDSKKIYEPFGVVHAPFNREFGAKVFSQLTQLLSDGTFVPHNTEEVPGGLAAVSEALERLKTNQVSGKKLIVLPQETK</sequence>
<dbReference type="Pfam" id="PF00107">
    <property type="entry name" value="ADH_zinc_N"/>
    <property type="match status" value="1"/>
</dbReference>
<dbReference type="CDD" id="cd08249">
    <property type="entry name" value="enoyl_reductase_like"/>
    <property type="match status" value="1"/>
</dbReference>
<dbReference type="InterPro" id="IPR020843">
    <property type="entry name" value="ER"/>
</dbReference>
<dbReference type="InterPro" id="IPR047122">
    <property type="entry name" value="Trans-enoyl_RdTase-like"/>
</dbReference>
<evidence type="ECO:0000259" key="1">
    <source>
        <dbReference type="SMART" id="SM00829"/>
    </source>
</evidence>
<organism evidence="2 3">
    <name type="scientific">Marasmius tenuissimus</name>
    <dbReference type="NCBI Taxonomy" id="585030"/>
    <lineage>
        <taxon>Eukaryota</taxon>
        <taxon>Fungi</taxon>
        <taxon>Dikarya</taxon>
        <taxon>Basidiomycota</taxon>
        <taxon>Agaricomycotina</taxon>
        <taxon>Agaricomycetes</taxon>
        <taxon>Agaricomycetidae</taxon>
        <taxon>Agaricales</taxon>
        <taxon>Marasmiineae</taxon>
        <taxon>Marasmiaceae</taxon>
        <taxon>Marasmius</taxon>
    </lineage>
</organism>
<accession>A0ABR3ABB3</accession>
<dbReference type="SUPFAM" id="SSF50129">
    <property type="entry name" value="GroES-like"/>
    <property type="match status" value="1"/>
</dbReference>
<feature type="domain" description="Enoyl reductase (ER)" evidence="1">
    <location>
        <begin position="14"/>
        <end position="334"/>
    </location>
</feature>
<dbReference type="SMART" id="SM00829">
    <property type="entry name" value="PKS_ER"/>
    <property type="match status" value="1"/>
</dbReference>
<comment type="caution">
    <text evidence="2">The sequence shown here is derived from an EMBL/GenBank/DDBJ whole genome shotgun (WGS) entry which is preliminary data.</text>
</comment>
<dbReference type="EMBL" id="JBBXMP010000006">
    <property type="protein sequence ID" value="KAL0070642.1"/>
    <property type="molecule type" value="Genomic_DNA"/>
</dbReference>
<dbReference type="Gene3D" id="3.90.180.10">
    <property type="entry name" value="Medium-chain alcohol dehydrogenases, catalytic domain"/>
    <property type="match status" value="1"/>
</dbReference>
<dbReference type="Proteomes" id="UP001437256">
    <property type="component" value="Unassembled WGS sequence"/>
</dbReference>
<evidence type="ECO:0000313" key="3">
    <source>
        <dbReference type="Proteomes" id="UP001437256"/>
    </source>
</evidence>
<evidence type="ECO:0000313" key="2">
    <source>
        <dbReference type="EMBL" id="KAL0070642.1"/>
    </source>
</evidence>
<dbReference type="SUPFAM" id="SSF51735">
    <property type="entry name" value="NAD(P)-binding Rossmann-fold domains"/>
    <property type="match status" value="1"/>
</dbReference>
<protein>
    <recommendedName>
        <fullName evidence="1">Enoyl reductase (ER) domain-containing protein</fullName>
    </recommendedName>
</protein>